<proteinExistence type="predicted"/>
<gene>
    <name evidence="1" type="ORF">HW554_13680</name>
</gene>
<evidence type="ECO:0000313" key="2">
    <source>
        <dbReference type="Proteomes" id="UP000565521"/>
    </source>
</evidence>
<evidence type="ECO:0008006" key="3">
    <source>
        <dbReference type="Google" id="ProtNLM"/>
    </source>
</evidence>
<organism evidence="1 2">
    <name type="scientific">Hymenobacter lapidiphilus</name>
    <dbReference type="NCBI Taxonomy" id="2608003"/>
    <lineage>
        <taxon>Bacteria</taxon>
        <taxon>Pseudomonadati</taxon>
        <taxon>Bacteroidota</taxon>
        <taxon>Cytophagia</taxon>
        <taxon>Cytophagales</taxon>
        <taxon>Hymenobacteraceae</taxon>
        <taxon>Hymenobacter</taxon>
    </lineage>
</organism>
<protein>
    <recommendedName>
        <fullName evidence="3">DDE Tnp4 domain-containing protein</fullName>
    </recommendedName>
</protein>
<comment type="caution">
    <text evidence="1">The sequence shown here is derived from an EMBL/GenBank/DDBJ whole genome shotgun (WGS) entry which is preliminary data.</text>
</comment>
<accession>A0A7Y7U789</accession>
<reference evidence="1 2" key="1">
    <citation type="submission" date="2020-05" db="EMBL/GenBank/DDBJ databases">
        <title>Hymenobacter terrestris sp. nov. and Hymenobacter lapidiphilus sp. nov., isolated from regoliths in Antarctica.</title>
        <authorList>
            <person name="Sedlacek I."/>
            <person name="Pantucek R."/>
            <person name="Zeman M."/>
            <person name="Holochova P."/>
            <person name="Kralova S."/>
            <person name="Stankova E."/>
            <person name="Sedo O."/>
            <person name="Micenkova L."/>
            <person name="Svec P."/>
            <person name="Gupta V."/>
            <person name="Sood U."/>
            <person name="Korpole U.S."/>
            <person name="Lal R."/>
        </authorList>
    </citation>
    <scope>NUCLEOTIDE SEQUENCE [LARGE SCALE GENOMIC DNA]</scope>
    <source>
        <strain evidence="1 2">P5342</strain>
    </source>
</reference>
<keyword evidence="2" id="KW-1185">Reference proteome</keyword>
<sequence length="87" mass="9346">MKNNLFCSPNKRVLFLSATYPGSVHDKAICDEEAYAFPEGIVLDQDAGYQGHQPANAWWWSMPLACASAGGWCGTCFAAGSTKCAIP</sequence>
<name>A0A7Y7U789_9BACT</name>
<dbReference type="Proteomes" id="UP000565521">
    <property type="component" value="Unassembled WGS sequence"/>
</dbReference>
<dbReference type="EMBL" id="JABKAU010000026">
    <property type="protein sequence ID" value="NVO32265.1"/>
    <property type="molecule type" value="Genomic_DNA"/>
</dbReference>
<dbReference type="AlphaFoldDB" id="A0A7Y7U789"/>
<evidence type="ECO:0000313" key="1">
    <source>
        <dbReference type="EMBL" id="NVO32265.1"/>
    </source>
</evidence>